<organism evidence="1">
    <name type="scientific">Siphoviridae sp. ctLR131</name>
    <dbReference type="NCBI Taxonomy" id="2826250"/>
    <lineage>
        <taxon>Viruses</taxon>
        <taxon>Duplodnaviria</taxon>
        <taxon>Heunggongvirae</taxon>
        <taxon>Uroviricota</taxon>
        <taxon>Caudoviricetes</taxon>
    </lineage>
</organism>
<dbReference type="EMBL" id="BK014949">
    <property type="protein sequence ID" value="DAD83985.1"/>
    <property type="molecule type" value="Genomic_DNA"/>
</dbReference>
<evidence type="ECO:0000313" key="1">
    <source>
        <dbReference type="EMBL" id="DAD83985.1"/>
    </source>
</evidence>
<protein>
    <submittedName>
        <fullName evidence="1">Uncharacterized protein</fullName>
    </submittedName>
</protein>
<accession>A0A8S5MNV1</accession>
<name>A0A8S5MNV1_9CAUD</name>
<proteinExistence type="predicted"/>
<sequence>MQKYHIQLFANGAATAGADGVGTTTEGTVDTKVDGATGTQDAKEESFDDLINGRYKQDYQAKFEKALNKRMSKANAQIQEGIDFRNKLTPALEKFAAKYGIKDSTDIDSIVSAIDSDNSIYEEIATERGVTVEQAKELMQAERIIRQDEIRQQQDAQKIAFQNQMNAWLQEAEELKEYYPNFNFELESQNDEFREWLNRGMSVKNAYEQIHLPEILSGAMGYAYNQSRQDIADTMRANANRPIENGTSQQQASNYSGMSFDKLNQNQIKELLNAASMGEKIDENNFMKYLSK</sequence>
<reference evidence="1" key="1">
    <citation type="journal article" date="2021" name="Proc. Natl. Acad. Sci. U.S.A.">
        <title>A Catalog of Tens of Thousands of Viruses from Human Metagenomes Reveals Hidden Associations with Chronic Diseases.</title>
        <authorList>
            <person name="Tisza M.J."/>
            <person name="Buck C.B."/>
        </authorList>
    </citation>
    <scope>NUCLEOTIDE SEQUENCE</scope>
    <source>
        <strain evidence="1">CtLR131</strain>
    </source>
</reference>